<feature type="region of interest" description="Disordered" evidence="2">
    <location>
        <begin position="410"/>
        <end position="433"/>
    </location>
</feature>
<feature type="region of interest" description="Disordered" evidence="2">
    <location>
        <begin position="1372"/>
        <end position="1461"/>
    </location>
</feature>
<name>A0A9P6KGG3_9FUNG</name>
<feature type="region of interest" description="Disordered" evidence="2">
    <location>
        <begin position="596"/>
        <end position="725"/>
    </location>
</feature>
<accession>A0A9P6KGG3</accession>
<dbReference type="Proteomes" id="UP000780801">
    <property type="component" value="Unassembled WGS sequence"/>
</dbReference>
<feature type="region of interest" description="Disordered" evidence="2">
    <location>
        <begin position="1141"/>
        <end position="1233"/>
    </location>
</feature>
<dbReference type="OrthoDB" id="2123952at2759"/>
<feature type="region of interest" description="Disordered" evidence="2">
    <location>
        <begin position="1059"/>
        <end position="1124"/>
    </location>
</feature>
<organism evidence="4 5">
    <name type="scientific">Lunasporangiospora selenospora</name>
    <dbReference type="NCBI Taxonomy" id="979761"/>
    <lineage>
        <taxon>Eukaryota</taxon>
        <taxon>Fungi</taxon>
        <taxon>Fungi incertae sedis</taxon>
        <taxon>Mucoromycota</taxon>
        <taxon>Mortierellomycotina</taxon>
        <taxon>Mortierellomycetes</taxon>
        <taxon>Mortierellales</taxon>
        <taxon>Mortierellaceae</taxon>
        <taxon>Lunasporangiospora</taxon>
    </lineage>
</organism>
<keyword evidence="1" id="KW-0539">Nucleus</keyword>
<feature type="compositionally biased region" description="Acidic residues" evidence="2">
    <location>
        <begin position="618"/>
        <end position="630"/>
    </location>
</feature>
<comment type="caution">
    <text evidence="4">The sequence shown here is derived from an EMBL/GenBank/DDBJ whole genome shotgun (WGS) entry which is preliminary data.</text>
</comment>
<protein>
    <recommendedName>
        <fullName evidence="3">Xylanolytic transcriptional activator regulatory domain-containing protein</fullName>
    </recommendedName>
</protein>
<feature type="compositionally biased region" description="Polar residues" evidence="2">
    <location>
        <begin position="1479"/>
        <end position="1498"/>
    </location>
</feature>
<evidence type="ECO:0000256" key="2">
    <source>
        <dbReference type="SAM" id="MobiDB-lite"/>
    </source>
</evidence>
<keyword evidence="5" id="KW-1185">Reference proteome</keyword>
<feature type="region of interest" description="Disordered" evidence="2">
    <location>
        <begin position="1479"/>
        <end position="1501"/>
    </location>
</feature>
<dbReference type="InterPro" id="IPR007219">
    <property type="entry name" value="XnlR_reg_dom"/>
</dbReference>
<sequence length="1701" mass="185993">MRTLIGKYLMYLHPHHQLVDEYQPDFWTRLDRPMSADVAAVVYAMCVAGALFTSPFPGTGSLQKEAYDIFQYAWSFVREKELRPKSGLVTIQTILILQPYLILTQQIEEAIAAHTLVFELAEHIRLGEWVQKLHVSAQGLLSPTDRLVRNTWRLAIWVDILANMAQSCGSKNEHDVSPVTTILDDFSNLYNIVPHHLRWSSANSQPIPSLKGDIISSGVDHQTSKLPGSGLAIASTTLDIIFRMGHIFLLNRLPLSVRMSPTGLGPRRESPLRILGTSANGITATVDDLIRKLELQNYVMVLGQRCLTEAALIQYANRAEQDPSISTPAKLNILRTKWCIDKTNLSLPPDVLDRLLEPYVNASLRSPNAEQINRLPSPISAMCSSTVIEVSSSISPNIYSIGQATAVRPQRDISQVSDNSSLTTSTRESSQPMDDVVLVSCRNVDKGKNRAGLVGRYPQMPSLVQTHEGTTASLQTLSLESPSPPLAPLPTVTSASACQGPDLDPYQFQHSQIYPVSRAEDVDGHRSRSSSMSMLSPTMEISPTLTIPRLPQESSPRDARLLGHTTSSTERDEEGGERYEPVIERHEELHWASYEQQGAESDSHGLYSSVGRIPQSEAESESEPDDDEGTEHDWSHALDSQDIILPMKRRLQSNESTHSIPQQQQWTQGTESQYQEFDETARSTLLNENTESGPNSEQRQHQRRRTISEEYSAEQPQVHHQIRSLPHTSISSIEIDELAFTCPDDDGQLSAVLHCADDNLQSQAGGADETLQQHRRHAPDENQGSSLYNPVVIDIESQTTPSEQIFNQHDPTADMGTSSIPSRVATTLVSLAANIPLSTTSAMVTINNNHHSSSVSFRSTPTLSTIRSPESSTNEAQPAINGQAGFVQHLRRPSQEQGPPTVGRSYVPYHHHLQARGEAKITSERQPINDPQPPPVNAEFSDKVYTPRGQEQGQGEERHPNPAEATQKANAGSTAGRSYVPYHHMVRQVHHHILLQRQKKRRKHPSRPSKEELAAERREFIKIFGDSLQGQASSSTSTDESGHEKRGGVETIIIEEGDEDDGGLHHSALRDGPVSGSVGTVNGGSKGVRNIPSPISVAVSTTTTAPTSASTPTTASAPSSISASVSPTAYGGFMSLSPRSPLSPNTGRLGGNVLFGSTGGLSGANVPSRRSSSTSTWHDHSPLIGHDASSSNTSENSPAGPTKSMTALRVDGSSTPASRTSAASPSSPSPLTATNIVAGRKRLSISMYVPSTNKATGDADESEYGIWTGATKSPRTDEVIASGGVNTLHGRHGASVYYDDQDQASMDRTGGEWAGQWRQQRSEAIHGLGLSLGGSGGRKQDSTQSQSVRLSERTSSVAAMMQEGQLNGEHPIVLSPTSRITPSNSQSTSPSTLGIHHSAYSPSKTAFASPTQQLQSHSSLSSPLSLLKSGPLEKSLEDMSNNGAEHRRTHSTAQELSKDSSYLTESGHLTESGIVNSELDSPANSIRQNTGLSPPTSSHHYRYYNDSLEQQRALGAHDVHGRLPSAKQQPRTIPSPEAAVALASSTTPSPLLAQSSQQTQQHHHEQLHIQGVTMGPNQHLLQSMSFVHQPSRQVQRALNQDHTTQYQYNPPLSSQVQMQPMQSGTLPQNGNIPNHLNHDHYQLYSQQQQQHQYQQYDQQHSKQQQYPMAHHHPMQYEFHESYESDVRVSEPLQGPVRGEYQ</sequence>
<feature type="compositionally biased region" description="Polar residues" evidence="2">
    <location>
        <begin position="1028"/>
        <end position="1039"/>
    </location>
</feature>
<feature type="compositionally biased region" description="Low complexity" evidence="2">
    <location>
        <begin position="1213"/>
        <end position="1233"/>
    </location>
</feature>
<evidence type="ECO:0000313" key="5">
    <source>
        <dbReference type="Proteomes" id="UP000780801"/>
    </source>
</evidence>
<feature type="compositionally biased region" description="Low complexity" evidence="2">
    <location>
        <begin position="1092"/>
        <end position="1124"/>
    </location>
</feature>
<feature type="compositionally biased region" description="Basic residues" evidence="2">
    <location>
        <begin position="993"/>
        <end position="1007"/>
    </location>
</feature>
<feature type="region of interest" description="Disordered" evidence="2">
    <location>
        <begin position="1681"/>
        <end position="1701"/>
    </location>
</feature>
<dbReference type="EMBL" id="JAABOA010000524">
    <property type="protein sequence ID" value="KAF9584021.1"/>
    <property type="molecule type" value="Genomic_DNA"/>
</dbReference>
<feature type="compositionally biased region" description="Polar residues" evidence="2">
    <location>
        <begin position="1451"/>
        <end position="1461"/>
    </location>
</feature>
<feature type="compositionally biased region" description="Polar residues" evidence="2">
    <location>
        <begin position="1188"/>
        <end position="1205"/>
    </location>
</feature>
<gene>
    <name evidence="4" type="ORF">BGW38_007837</name>
</gene>
<feature type="compositionally biased region" description="Polar residues" evidence="2">
    <location>
        <begin position="682"/>
        <end position="697"/>
    </location>
</feature>
<feature type="compositionally biased region" description="Polar residues" evidence="2">
    <location>
        <begin position="851"/>
        <end position="876"/>
    </location>
</feature>
<evidence type="ECO:0000256" key="1">
    <source>
        <dbReference type="ARBA" id="ARBA00023242"/>
    </source>
</evidence>
<feature type="domain" description="Xylanolytic transcriptional activator regulatory" evidence="3">
    <location>
        <begin position="7"/>
        <end position="134"/>
    </location>
</feature>
<dbReference type="GO" id="GO:0008270">
    <property type="term" value="F:zinc ion binding"/>
    <property type="evidence" value="ECO:0007669"/>
    <property type="project" value="InterPro"/>
</dbReference>
<feature type="region of interest" description="Disordered" evidence="2">
    <location>
        <begin position="917"/>
        <end position="975"/>
    </location>
</feature>
<feature type="region of interest" description="Disordered" evidence="2">
    <location>
        <begin position="544"/>
        <end position="578"/>
    </location>
</feature>
<feature type="region of interest" description="Disordered" evidence="2">
    <location>
        <begin position="1615"/>
        <end position="1668"/>
    </location>
</feature>
<feature type="compositionally biased region" description="Basic and acidic residues" evidence="2">
    <location>
        <begin position="1008"/>
        <end position="1021"/>
    </location>
</feature>
<dbReference type="CDD" id="cd12148">
    <property type="entry name" value="fungal_TF_MHR"/>
    <property type="match status" value="1"/>
</dbReference>
<feature type="compositionally biased region" description="Polar residues" evidence="2">
    <location>
        <begin position="1615"/>
        <end position="1634"/>
    </location>
</feature>
<feature type="compositionally biased region" description="Polar residues" evidence="2">
    <location>
        <begin position="1342"/>
        <end position="1355"/>
    </location>
</feature>
<dbReference type="Pfam" id="PF04082">
    <property type="entry name" value="Fungal_trans"/>
    <property type="match status" value="1"/>
</dbReference>
<feature type="compositionally biased region" description="Low complexity" evidence="2">
    <location>
        <begin position="1381"/>
        <end position="1392"/>
    </location>
</feature>
<feature type="compositionally biased region" description="Low complexity" evidence="2">
    <location>
        <begin position="662"/>
        <end position="675"/>
    </location>
</feature>
<feature type="compositionally biased region" description="Low complexity" evidence="2">
    <location>
        <begin position="1409"/>
        <end position="1433"/>
    </location>
</feature>
<feature type="compositionally biased region" description="Low complexity" evidence="2">
    <location>
        <begin position="1642"/>
        <end position="1666"/>
    </location>
</feature>
<evidence type="ECO:0000313" key="4">
    <source>
        <dbReference type="EMBL" id="KAF9584021.1"/>
    </source>
</evidence>
<feature type="region of interest" description="Disordered" evidence="2">
    <location>
        <begin position="993"/>
        <end position="1047"/>
    </location>
</feature>
<feature type="region of interest" description="Disordered" evidence="2">
    <location>
        <begin position="1328"/>
        <end position="1355"/>
    </location>
</feature>
<reference evidence="4" key="1">
    <citation type="journal article" date="2020" name="Fungal Divers.">
        <title>Resolving the Mortierellaceae phylogeny through synthesis of multi-gene phylogenetics and phylogenomics.</title>
        <authorList>
            <person name="Vandepol N."/>
            <person name="Liber J."/>
            <person name="Desiro A."/>
            <person name="Na H."/>
            <person name="Kennedy M."/>
            <person name="Barry K."/>
            <person name="Grigoriev I.V."/>
            <person name="Miller A.N."/>
            <person name="O'Donnell K."/>
            <person name="Stajich J.E."/>
            <person name="Bonito G."/>
        </authorList>
    </citation>
    <scope>NUCLEOTIDE SEQUENCE</scope>
    <source>
        <strain evidence="4">KOD1015</strain>
    </source>
</reference>
<feature type="region of interest" description="Disordered" evidence="2">
    <location>
        <begin position="851"/>
        <end position="877"/>
    </location>
</feature>
<dbReference type="GO" id="GO:0003677">
    <property type="term" value="F:DNA binding"/>
    <property type="evidence" value="ECO:0007669"/>
    <property type="project" value="InterPro"/>
</dbReference>
<dbReference type="GO" id="GO:0006351">
    <property type="term" value="P:DNA-templated transcription"/>
    <property type="evidence" value="ECO:0007669"/>
    <property type="project" value="InterPro"/>
</dbReference>
<feature type="region of interest" description="Disordered" evidence="2">
    <location>
        <begin position="1523"/>
        <end position="1566"/>
    </location>
</feature>
<proteinExistence type="predicted"/>
<evidence type="ECO:0000259" key="3">
    <source>
        <dbReference type="Pfam" id="PF04082"/>
    </source>
</evidence>
<feature type="compositionally biased region" description="Polar residues" evidence="2">
    <location>
        <begin position="412"/>
        <end position="432"/>
    </location>
</feature>
<feature type="compositionally biased region" description="Low complexity" evidence="2">
    <location>
        <begin position="1549"/>
        <end position="1560"/>
    </location>
</feature>
<feature type="region of interest" description="Disordered" evidence="2">
    <location>
        <begin position="767"/>
        <end position="788"/>
    </location>
</feature>